<evidence type="ECO:0000256" key="11">
    <source>
        <dbReference type="HAMAP-Rule" id="MF_00300"/>
    </source>
</evidence>
<keyword evidence="13" id="KW-1185">Reference proteome</keyword>
<dbReference type="HOGENOM" id="CLU_034547_0_0_9"/>
<feature type="binding site" evidence="11">
    <location>
        <begin position="305"/>
        <end position="309"/>
    </location>
    <ligand>
        <name>FMN</name>
        <dbReference type="ChEBI" id="CHEBI:58210"/>
    </ligand>
</feature>
<keyword evidence="9 11" id="KW-0057">Aromatic amino acid biosynthesis</keyword>
<dbReference type="UniPathway" id="UPA00053">
    <property type="reaction ID" value="UER00090"/>
</dbReference>
<dbReference type="InterPro" id="IPR000453">
    <property type="entry name" value="Chorismate_synth"/>
</dbReference>
<keyword evidence="5 11" id="KW-0285">Flavoprotein</keyword>
<comment type="cofactor">
    <cofactor evidence="11">
        <name>FMNH2</name>
        <dbReference type="ChEBI" id="CHEBI:57618"/>
    </cofactor>
    <text evidence="11">Reduced FMN (FMNH(2)).</text>
</comment>
<dbReference type="NCBIfam" id="TIGR00033">
    <property type="entry name" value="aroC"/>
    <property type="match status" value="1"/>
</dbReference>
<evidence type="ECO:0000256" key="3">
    <source>
        <dbReference type="ARBA" id="ARBA00013036"/>
    </source>
</evidence>
<organism evidence="12 13">
    <name type="scientific">Ruminococcus champanellensis (strain DSM 18848 / JCM 17042 / KCTC 15320 / 18P13)</name>
    <dbReference type="NCBI Taxonomy" id="213810"/>
    <lineage>
        <taxon>Bacteria</taxon>
        <taxon>Bacillati</taxon>
        <taxon>Bacillota</taxon>
        <taxon>Clostridia</taxon>
        <taxon>Eubacteriales</taxon>
        <taxon>Oscillospiraceae</taxon>
        <taxon>Ruminococcus</taxon>
    </lineage>
</organism>
<comment type="similarity">
    <text evidence="2 11">Belongs to the chorismate synthase family.</text>
</comment>
<dbReference type="RefSeq" id="WP_015558546.1">
    <property type="nucleotide sequence ID" value="NC_021039.1"/>
</dbReference>
<feature type="binding site" evidence="11">
    <location>
        <position position="47"/>
    </location>
    <ligand>
        <name>NADP(+)</name>
        <dbReference type="ChEBI" id="CHEBI:58349"/>
    </ligand>
</feature>
<evidence type="ECO:0000256" key="4">
    <source>
        <dbReference type="ARBA" id="ARBA00022605"/>
    </source>
</evidence>
<dbReference type="EC" id="4.2.3.5" evidence="3 11"/>
<dbReference type="PATRIC" id="fig|213810.4.peg.1445"/>
<dbReference type="EMBL" id="FP929052">
    <property type="protein sequence ID" value="CBL17640.1"/>
    <property type="molecule type" value="Genomic_DNA"/>
</dbReference>
<comment type="pathway">
    <text evidence="1 11">Metabolic intermediate biosynthesis; chorismate biosynthesis; chorismate from D-erythrose 4-phosphate and phosphoenolpyruvate: step 7/7.</text>
</comment>
<dbReference type="GO" id="GO:0008652">
    <property type="term" value="P:amino acid biosynthetic process"/>
    <property type="evidence" value="ECO:0007669"/>
    <property type="project" value="UniProtKB-KW"/>
</dbReference>
<keyword evidence="7 11" id="KW-0274">FAD</keyword>
<protein>
    <recommendedName>
        <fullName evidence="3 11">Chorismate synthase</fullName>
        <shortName evidence="11">CS</shortName>
        <ecNumber evidence="3 11">4.2.3.5</ecNumber>
    </recommendedName>
    <alternativeName>
        <fullName evidence="11">5-enolpyruvylshikimate-3-phosphate phospholyase</fullName>
    </alternativeName>
</protein>
<accession>D4LDE5</accession>
<evidence type="ECO:0000256" key="1">
    <source>
        <dbReference type="ARBA" id="ARBA00005044"/>
    </source>
</evidence>
<dbReference type="PANTHER" id="PTHR21085:SF0">
    <property type="entry name" value="CHORISMATE SYNTHASE"/>
    <property type="match status" value="1"/>
</dbReference>
<evidence type="ECO:0000256" key="10">
    <source>
        <dbReference type="ARBA" id="ARBA00023239"/>
    </source>
</evidence>
<dbReference type="SUPFAM" id="SSF103263">
    <property type="entry name" value="Chorismate synthase, AroC"/>
    <property type="match status" value="1"/>
</dbReference>
<dbReference type="Pfam" id="PF01264">
    <property type="entry name" value="Chorismate_synt"/>
    <property type="match status" value="1"/>
</dbReference>
<dbReference type="HAMAP" id="MF_00300">
    <property type="entry name" value="Chorismate_synth"/>
    <property type="match status" value="1"/>
</dbReference>
<gene>
    <name evidence="11" type="primary">aroC</name>
    <name evidence="12" type="ordered locus">RUM_15470</name>
</gene>
<dbReference type="KEGG" id="rch:RUM_15470"/>
<keyword evidence="4 11" id="KW-0028">Amino-acid biosynthesis</keyword>
<evidence type="ECO:0000256" key="5">
    <source>
        <dbReference type="ARBA" id="ARBA00022630"/>
    </source>
</evidence>
<dbReference type="BioCyc" id="RCHA213810:RUM_RS07535-MONOMER"/>
<evidence type="ECO:0000313" key="12">
    <source>
        <dbReference type="EMBL" id="CBL17640.1"/>
    </source>
</evidence>
<dbReference type="GO" id="GO:0010181">
    <property type="term" value="F:FMN binding"/>
    <property type="evidence" value="ECO:0007669"/>
    <property type="project" value="TreeGrafter"/>
</dbReference>
<name>D4LDE5_RUMC1</name>
<feature type="binding site" evidence="11">
    <location>
        <begin position="125"/>
        <end position="127"/>
    </location>
    <ligand>
        <name>FMN</name>
        <dbReference type="ChEBI" id="CHEBI:58210"/>
    </ligand>
</feature>
<keyword evidence="6 11" id="KW-0288">FMN</keyword>
<dbReference type="GO" id="GO:0009423">
    <property type="term" value="P:chorismate biosynthetic process"/>
    <property type="evidence" value="ECO:0007669"/>
    <property type="project" value="UniProtKB-UniRule"/>
</dbReference>
<dbReference type="NCBIfam" id="NF003793">
    <property type="entry name" value="PRK05382.1"/>
    <property type="match status" value="1"/>
</dbReference>
<evidence type="ECO:0000256" key="8">
    <source>
        <dbReference type="ARBA" id="ARBA00022857"/>
    </source>
</evidence>
<dbReference type="AlphaFoldDB" id="D4LDE5"/>
<dbReference type="GO" id="GO:0005829">
    <property type="term" value="C:cytosol"/>
    <property type="evidence" value="ECO:0007669"/>
    <property type="project" value="TreeGrafter"/>
</dbReference>
<dbReference type="InterPro" id="IPR035904">
    <property type="entry name" value="Chorismate_synth_AroC_sf"/>
</dbReference>
<evidence type="ECO:0000256" key="2">
    <source>
        <dbReference type="ARBA" id="ARBA00008014"/>
    </source>
</evidence>
<dbReference type="STRING" id="213810.RUM_15470"/>
<proteinExistence type="inferred from homology"/>
<comment type="subunit">
    <text evidence="11">Homotetramer.</text>
</comment>
<dbReference type="OrthoDB" id="9771806at2"/>
<keyword evidence="10 11" id="KW-0456">Lyase</keyword>
<keyword evidence="8 11" id="KW-0521">NADP</keyword>
<feature type="binding site" evidence="11">
    <location>
        <position position="332"/>
    </location>
    <ligand>
        <name>FMN</name>
        <dbReference type="ChEBI" id="CHEBI:58210"/>
    </ligand>
</feature>
<comment type="catalytic activity">
    <reaction evidence="11">
        <text>5-O-(1-carboxyvinyl)-3-phosphoshikimate = chorismate + phosphate</text>
        <dbReference type="Rhea" id="RHEA:21020"/>
        <dbReference type="ChEBI" id="CHEBI:29748"/>
        <dbReference type="ChEBI" id="CHEBI:43474"/>
        <dbReference type="ChEBI" id="CHEBI:57701"/>
        <dbReference type="EC" id="4.2.3.5"/>
    </reaction>
</comment>
<dbReference type="GO" id="GO:0004107">
    <property type="term" value="F:chorismate synthase activity"/>
    <property type="evidence" value="ECO:0007669"/>
    <property type="project" value="UniProtKB-UniRule"/>
</dbReference>
<dbReference type="PANTHER" id="PTHR21085">
    <property type="entry name" value="CHORISMATE SYNTHASE"/>
    <property type="match status" value="1"/>
</dbReference>
<dbReference type="Proteomes" id="UP000007054">
    <property type="component" value="Chromosome"/>
</dbReference>
<dbReference type="PIRSF" id="PIRSF001456">
    <property type="entry name" value="Chorismate_synth"/>
    <property type="match status" value="1"/>
</dbReference>
<comment type="function">
    <text evidence="11">Catalyzes the anti-1,4-elimination of the C-3 phosphate and the C-6 proR hydrogen from 5-enolpyruvylshikimate-3-phosphate (EPSP) to yield chorismate, which is the branch point compound that serves as the starting substrate for the three terminal pathways of aromatic amino acid biosynthesis. This reaction introduces a second double bond into the aromatic ring system.</text>
</comment>
<dbReference type="GeneID" id="83156265"/>
<evidence type="ECO:0000256" key="7">
    <source>
        <dbReference type="ARBA" id="ARBA00022827"/>
    </source>
</evidence>
<dbReference type="GO" id="GO:0009073">
    <property type="term" value="P:aromatic amino acid family biosynthetic process"/>
    <property type="evidence" value="ECO:0007669"/>
    <property type="project" value="UniProtKB-KW"/>
</dbReference>
<sequence>MSSLWNNRISISLFGESHGTAIGVVIDNLPPGESIDLEEIARFLARRAPKKDGTTTSRAELDIPQIMSGLYHNKTTGTPLCAMIMNTDTHSVDYSNLSKLARPGHADYTGALRYRGFNDVRGGGHFSGRLTAPLCFAGAVCGQILERRGIYTGAHIASIHGIKDAVFDRTNVTKEDLLAVRYKGFPVINTEQGEKMREDIQNARLGQESLGGIIECASVNVPAGIGSPMFDGLENTISQLVFGIPAVKGIEFGAGFLTGEMVGSQNNDEFYVDENGHVKTRTNNHGGILGGISSGMPITLRVAIKPTPSIARPQATVDYSAMKNEVVNIHGRHDPCIVPRAVPCVEAAVNLALLSHMLDYPNFT</sequence>
<evidence type="ECO:0000256" key="6">
    <source>
        <dbReference type="ARBA" id="ARBA00022643"/>
    </source>
</evidence>
<dbReference type="CDD" id="cd07304">
    <property type="entry name" value="Chorismate_synthase"/>
    <property type="match status" value="1"/>
</dbReference>
<evidence type="ECO:0000313" key="13">
    <source>
        <dbReference type="Proteomes" id="UP000007054"/>
    </source>
</evidence>
<comment type="caution">
    <text evidence="11">Lacks conserved residue(s) required for the propagation of feature annotation.</text>
</comment>
<feature type="binding site" evidence="11">
    <location>
        <position position="290"/>
    </location>
    <ligand>
        <name>FMN</name>
        <dbReference type="ChEBI" id="CHEBI:58210"/>
    </ligand>
</feature>
<reference evidence="12 13" key="1">
    <citation type="submission" date="2010-03" db="EMBL/GenBank/DDBJ databases">
        <title>The genome sequence of Ruminococcus sp. 18P13.</title>
        <authorList>
            <consortium name="metaHIT consortium -- http://www.metahit.eu/"/>
            <person name="Pajon A."/>
            <person name="Turner K."/>
            <person name="Parkhill J."/>
            <person name="Bernalier A."/>
        </authorList>
    </citation>
    <scope>NUCLEOTIDE SEQUENCE [LARGE SCALE GENOMIC DNA]</scope>
    <source>
        <strain evidence="13">DSM 18848 / JCM 17042 / 18P13</strain>
    </source>
</reference>
<evidence type="ECO:0000256" key="9">
    <source>
        <dbReference type="ARBA" id="ARBA00023141"/>
    </source>
</evidence>
<dbReference type="Gene3D" id="3.60.150.10">
    <property type="entry name" value="Chorismate synthase AroC"/>
    <property type="match status" value="1"/>
</dbReference>